<gene>
    <name evidence="2" type="ORF">BIY22_00880</name>
</gene>
<dbReference type="Gene3D" id="1.25.40.10">
    <property type="entry name" value="Tetratricopeptide repeat domain"/>
    <property type="match status" value="1"/>
</dbReference>
<proteinExistence type="predicted"/>
<accession>A0A1Q9HQE1</accession>
<evidence type="ECO:0000256" key="1">
    <source>
        <dbReference type="SAM" id="Coils"/>
    </source>
</evidence>
<evidence type="ECO:0000313" key="3">
    <source>
        <dbReference type="Proteomes" id="UP000186313"/>
    </source>
</evidence>
<dbReference type="AlphaFoldDB" id="A0A1Q9HQE1"/>
<evidence type="ECO:0008006" key="4">
    <source>
        <dbReference type="Google" id="ProtNLM"/>
    </source>
</evidence>
<feature type="coiled-coil region" evidence="1">
    <location>
        <begin position="288"/>
        <end position="330"/>
    </location>
</feature>
<comment type="caution">
    <text evidence="2">The sequence shown here is derived from an EMBL/GenBank/DDBJ whole genome shotgun (WGS) entry which is preliminary data.</text>
</comment>
<dbReference type="InterPro" id="IPR050767">
    <property type="entry name" value="Sel1_AlgK"/>
</dbReference>
<dbReference type="InterPro" id="IPR011990">
    <property type="entry name" value="TPR-like_helical_dom_sf"/>
</dbReference>
<protein>
    <recommendedName>
        <fullName evidence="4">Sel1 repeat family protein</fullName>
    </recommendedName>
</protein>
<dbReference type="RefSeq" id="WP_075705717.1">
    <property type="nucleotide sequence ID" value="NZ_MJMJ01000001.1"/>
</dbReference>
<dbReference type="OrthoDB" id="5587079at2"/>
<dbReference type="STRING" id="1381081.BIY22_00880"/>
<keyword evidence="1" id="KW-0175">Coiled coil</keyword>
<dbReference type="PANTHER" id="PTHR11102">
    <property type="entry name" value="SEL-1-LIKE PROTEIN"/>
    <property type="match status" value="1"/>
</dbReference>
<dbReference type="Proteomes" id="UP000186313">
    <property type="component" value="Unassembled WGS sequence"/>
</dbReference>
<dbReference type="PANTHER" id="PTHR11102:SF160">
    <property type="entry name" value="ERAD-ASSOCIATED E3 UBIQUITIN-PROTEIN LIGASE COMPONENT HRD3"/>
    <property type="match status" value="1"/>
</dbReference>
<dbReference type="SUPFAM" id="SSF81901">
    <property type="entry name" value="HCP-like"/>
    <property type="match status" value="1"/>
</dbReference>
<organism evidence="2 3">
    <name type="scientific">Vibrio panuliri</name>
    <dbReference type="NCBI Taxonomy" id="1381081"/>
    <lineage>
        <taxon>Bacteria</taxon>
        <taxon>Pseudomonadati</taxon>
        <taxon>Pseudomonadota</taxon>
        <taxon>Gammaproteobacteria</taxon>
        <taxon>Vibrionales</taxon>
        <taxon>Vibrionaceae</taxon>
        <taxon>Vibrio</taxon>
    </lineage>
</organism>
<reference evidence="2 3" key="1">
    <citation type="submission" date="2016-09" db="EMBL/GenBank/DDBJ databases">
        <title>Genomic Taxonomy of the Vibrionaceae.</title>
        <authorList>
            <person name="Gonzalez-Castillo A."/>
            <person name="Gomez-Gil B."/>
            <person name="Enciso-Ibarra K."/>
        </authorList>
    </citation>
    <scope>NUCLEOTIDE SEQUENCE [LARGE SCALE GENOMIC DNA]</scope>
    <source>
        <strain evidence="2 3">CAIM 703</strain>
    </source>
</reference>
<sequence>MTSKLSYKFLYALIVIFSFSIRASELNLSLEPKLAYDKGILLFQQNKYPEAKPFLSIALEHGYPAAGLMLADTYSTNPFVLTKKESFYTRKAAELDSVIGMLRMGGPGSFQVNNSAWTTKIMPEIKVLAKQGNAFAMRLLSINLTDEQEKFDWFKKAANAGDSFAQYELARRYRMGDGWFLIPGKREREVERLFKASADSGDREGMLAYAKLLKKKNDVQGYTSIMKQLVDMGDAKAIYSLASTNRRENNNKVAAYHYKIFIESMGEGVGEDRVTYNTARDMYKMVTANMLGDEIEQIERDVNEYLQSHVVHYQKRIEEYEYTLESLKQQIK</sequence>
<evidence type="ECO:0000313" key="2">
    <source>
        <dbReference type="EMBL" id="OLQ93078.1"/>
    </source>
</evidence>
<name>A0A1Q9HQE1_9VIBR</name>
<dbReference type="EMBL" id="MJMJ01000001">
    <property type="protein sequence ID" value="OLQ93078.1"/>
    <property type="molecule type" value="Genomic_DNA"/>
</dbReference>